<dbReference type="SUPFAM" id="SSF55347">
    <property type="entry name" value="Glyceraldehyde-3-phosphate dehydrogenase-like, C-terminal domain"/>
    <property type="match status" value="1"/>
</dbReference>
<dbReference type="Pfam" id="PF00479">
    <property type="entry name" value="G6PD_N"/>
    <property type="match status" value="1"/>
</dbReference>
<dbReference type="PRINTS" id="PR00079">
    <property type="entry name" value="G6PDHDRGNASE"/>
</dbReference>
<evidence type="ECO:0000256" key="3">
    <source>
        <dbReference type="ARBA" id="ARBA00022526"/>
    </source>
</evidence>
<dbReference type="GO" id="GO:0050661">
    <property type="term" value="F:NADP binding"/>
    <property type="evidence" value="ECO:0007669"/>
    <property type="project" value="InterPro"/>
</dbReference>
<organism evidence="9">
    <name type="scientific">marine metagenome</name>
    <dbReference type="NCBI Taxonomy" id="408172"/>
    <lineage>
        <taxon>unclassified sequences</taxon>
        <taxon>metagenomes</taxon>
        <taxon>ecological metagenomes</taxon>
    </lineage>
</organism>
<dbReference type="GO" id="GO:0006006">
    <property type="term" value="P:glucose metabolic process"/>
    <property type="evidence" value="ECO:0007669"/>
    <property type="project" value="UniProtKB-KW"/>
</dbReference>
<protein>
    <recommendedName>
        <fullName evidence="10">Glucose-6-phosphate dehydrogenase NAD-binding domain-containing protein</fullName>
    </recommendedName>
</protein>
<dbReference type="InterPro" id="IPR036291">
    <property type="entry name" value="NAD(P)-bd_dom_sf"/>
</dbReference>
<dbReference type="InterPro" id="IPR001282">
    <property type="entry name" value="G6P_DH"/>
</dbReference>
<comment type="similarity">
    <text evidence="2">Belongs to the glucose-6-phosphate dehydrogenase family.</text>
</comment>
<reference evidence="9" key="1">
    <citation type="submission" date="2018-05" db="EMBL/GenBank/DDBJ databases">
        <authorList>
            <person name="Lanie J.A."/>
            <person name="Ng W.-L."/>
            <person name="Kazmierczak K.M."/>
            <person name="Andrzejewski T.M."/>
            <person name="Davidsen T.M."/>
            <person name="Wayne K.J."/>
            <person name="Tettelin H."/>
            <person name="Glass J.I."/>
            <person name="Rusch D."/>
            <person name="Podicherti R."/>
            <person name="Tsui H.-C.T."/>
            <person name="Winkler M.E."/>
        </authorList>
    </citation>
    <scope>NUCLEOTIDE SEQUENCE</scope>
</reference>
<evidence type="ECO:0008006" key="10">
    <source>
        <dbReference type="Google" id="ProtNLM"/>
    </source>
</evidence>
<evidence type="ECO:0000256" key="2">
    <source>
        <dbReference type="ARBA" id="ARBA00009975"/>
    </source>
</evidence>
<dbReference type="InterPro" id="IPR019796">
    <property type="entry name" value="G6P_DH_AS"/>
</dbReference>
<dbReference type="Pfam" id="PF02781">
    <property type="entry name" value="G6PD_C"/>
    <property type="match status" value="1"/>
</dbReference>
<evidence type="ECO:0000313" key="9">
    <source>
        <dbReference type="EMBL" id="SVD70477.1"/>
    </source>
</evidence>
<evidence type="ECO:0000256" key="1">
    <source>
        <dbReference type="ARBA" id="ARBA00004937"/>
    </source>
</evidence>
<proteinExistence type="inferred from homology"/>
<name>A0A382XH43_9ZZZZ</name>
<gene>
    <name evidence="9" type="ORF">METZ01_LOCUS423331</name>
</gene>
<comment type="pathway">
    <text evidence="1">Carbohydrate degradation; pentose phosphate pathway; D-ribulose 5-phosphate from D-glucose 6-phosphate (oxidative stage): step 1/3.</text>
</comment>
<dbReference type="AlphaFoldDB" id="A0A382XH43"/>
<dbReference type="PROSITE" id="PS00069">
    <property type="entry name" value="G6P_DEHYDROGENASE"/>
    <property type="match status" value="1"/>
</dbReference>
<dbReference type="GO" id="GO:0004345">
    <property type="term" value="F:glucose-6-phosphate dehydrogenase activity"/>
    <property type="evidence" value="ECO:0007669"/>
    <property type="project" value="InterPro"/>
</dbReference>
<dbReference type="EMBL" id="UINC01167787">
    <property type="protein sequence ID" value="SVD70477.1"/>
    <property type="molecule type" value="Genomic_DNA"/>
</dbReference>
<dbReference type="Gene3D" id="3.40.50.720">
    <property type="entry name" value="NAD(P)-binding Rossmann-like Domain"/>
    <property type="match status" value="1"/>
</dbReference>
<keyword evidence="3" id="KW-0313">Glucose metabolism</keyword>
<dbReference type="InterPro" id="IPR022674">
    <property type="entry name" value="G6P_DH_NAD-bd"/>
</dbReference>
<dbReference type="GO" id="GO:0005829">
    <property type="term" value="C:cytosol"/>
    <property type="evidence" value="ECO:0007669"/>
    <property type="project" value="TreeGrafter"/>
</dbReference>
<dbReference type="Gene3D" id="3.30.360.10">
    <property type="entry name" value="Dihydrodipicolinate Reductase, domain 2"/>
    <property type="match status" value="1"/>
</dbReference>
<accession>A0A382XH43</accession>
<dbReference type="GO" id="GO:0009051">
    <property type="term" value="P:pentose-phosphate shunt, oxidative branch"/>
    <property type="evidence" value="ECO:0007669"/>
    <property type="project" value="TreeGrafter"/>
</dbReference>
<sequence length="239" mass="27449">MENLPQKSNSFVLFGASGDLSFRKLMPAWFYLERSGKLDDSLKILGVARQDISTEQFQEKVVEALKMYVSSEYFDVEVCNKLIKRIDYCCCDLKNPDDYQKINSSLNGWSKPIAYYLAIPPNLFETVCDGLNSIQILTNESRIVVEKPIGYNLDSSREINDKLSKYFSESQIYRIDHYLGKETVQNLITLRFANSLFSSQWNSKSIEYIEITAAESVGIEGRWGYFDGVGQMRDMVQSH</sequence>
<evidence type="ECO:0000259" key="7">
    <source>
        <dbReference type="Pfam" id="PF00479"/>
    </source>
</evidence>
<feature type="non-terminal residue" evidence="9">
    <location>
        <position position="239"/>
    </location>
</feature>
<keyword evidence="4" id="KW-0521">NADP</keyword>
<evidence type="ECO:0000256" key="6">
    <source>
        <dbReference type="ARBA" id="ARBA00023277"/>
    </source>
</evidence>
<dbReference type="SUPFAM" id="SSF51735">
    <property type="entry name" value="NAD(P)-binding Rossmann-fold domains"/>
    <property type="match status" value="1"/>
</dbReference>
<dbReference type="PANTHER" id="PTHR23429:SF0">
    <property type="entry name" value="GLUCOSE-6-PHOSPHATE 1-DEHYDROGENASE"/>
    <property type="match status" value="1"/>
</dbReference>
<keyword evidence="6" id="KW-0119">Carbohydrate metabolism</keyword>
<evidence type="ECO:0000256" key="4">
    <source>
        <dbReference type="ARBA" id="ARBA00022857"/>
    </source>
</evidence>
<feature type="domain" description="Glucose-6-phosphate dehydrogenase NAD-binding" evidence="7">
    <location>
        <begin position="12"/>
        <end position="186"/>
    </location>
</feature>
<dbReference type="UniPathway" id="UPA00115"/>
<evidence type="ECO:0000256" key="5">
    <source>
        <dbReference type="ARBA" id="ARBA00023002"/>
    </source>
</evidence>
<dbReference type="PANTHER" id="PTHR23429">
    <property type="entry name" value="GLUCOSE-6-PHOSPHATE 1-DEHYDROGENASE G6PD"/>
    <property type="match status" value="1"/>
</dbReference>
<dbReference type="InterPro" id="IPR022675">
    <property type="entry name" value="G6P_DH_C"/>
</dbReference>
<evidence type="ECO:0000259" key="8">
    <source>
        <dbReference type="Pfam" id="PF02781"/>
    </source>
</evidence>
<keyword evidence="5" id="KW-0560">Oxidoreductase</keyword>
<feature type="domain" description="Glucose-6-phosphate dehydrogenase C-terminal" evidence="8">
    <location>
        <begin position="189"/>
        <end position="239"/>
    </location>
</feature>